<evidence type="ECO:0000313" key="1">
    <source>
        <dbReference type="EMBL" id="DAD66242.1"/>
    </source>
</evidence>
<reference evidence="1" key="1">
    <citation type="journal article" date="2021" name="Proc. Natl. Acad. Sci. U.S.A.">
        <title>A Catalog of Tens of Thousands of Viruses from Human Metagenomes Reveals Hidden Associations with Chronic Diseases.</title>
        <authorList>
            <person name="Tisza M.J."/>
            <person name="Buck C.B."/>
        </authorList>
    </citation>
    <scope>NUCLEOTIDE SEQUENCE</scope>
    <source>
        <strain evidence="1">CtjfQ5</strain>
    </source>
</reference>
<organism evidence="1">
    <name type="scientific">Siphoviridae sp. ctjfQ5</name>
    <dbReference type="NCBI Taxonomy" id="2823594"/>
    <lineage>
        <taxon>Viruses</taxon>
        <taxon>Duplodnaviria</taxon>
        <taxon>Heunggongvirae</taxon>
        <taxon>Uroviricota</taxon>
        <taxon>Caudoviricetes</taxon>
    </lineage>
</organism>
<accession>A0A8S5L8Z5</accession>
<proteinExistence type="predicted"/>
<dbReference type="EMBL" id="BK014655">
    <property type="protein sequence ID" value="DAD66242.1"/>
    <property type="molecule type" value="Genomic_DNA"/>
</dbReference>
<protein>
    <submittedName>
        <fullName evidence="1">Uncharacterized protein</fullName>
    </submittedName>
</protein>
<sequence>MNVSMFQKLKKPVTVRVSAETLVKHWPIH</sequence>
<name>A0A8S5L8Z5_9CAUD</name>